<accession>A0ABR4DEH5</accession>
<evidence type="ECO:0000256" key="6">
    <source>
        <dbReference type="SAM" id="Phobius"/>
    </source>
</evidence>
<evidence type="ECO:0000313" key="9">
    <source>
        <dbReference type="Proteomes" id="UP001600064"/>
    </source>
</evidence>
<keyword evidence="4 6" id="KW-0472">Membrane</keyword>
<keyword evidence="2 6" id="KW-0812">Transmembrane</keyword>
<evidence type="ECO:0000259" key="7">
    <source>
        <dbReference type="Pfam" id="PF20684"/>
    </source>
</evidence>
<evidence type="ECO:0000256" key="2">
    <source>
        <dbReference type="ARBA" id="ARBA00022692"/>
    </source>
</evidence>
<proteinExistence type="inferred from homology"/>
<dbReference type="RefSeq" id="XP_070866704.1">
    <property type="nucleotide sequence ID" value="XM_071009136.1"/>
</dbReference>
<feature type="domain" description="Rhodopsin" evidence="7">
    <location>
        <begin position="47"/>
        <end position="300"/>
    </location>
</feature>
<evidence type="ECO:0000256" key="3">
    <source>
        <dbReference type="ARBA" id="ARBA00022989"/>
    </source>
</evidence>
<organism evidence="8 9">
    <name type="scientific">Remersonia thermophila</name>
    <dbReference type="NCBI Taxonomy" id="72144"/>
    <lineage>
        <taxon>Eukaryota</taxon>
        <taxon>Fungi</taxon>
        <taxon>Dikarya</taxon>
        <taxon>Ascomycota</taxon>
        <taxon>Pezizomycotina</taxon>
        <taxon>Sordariomycetes</taxon>
        <taxon>Sordariomycetidae</taxon>
        <taxon>Sordariales</taxon>
        <taxon>Sordariales incertae sedis</taxon>
        <taxon>Remersonia</taxon>
    </lineage>
</organism>
<dbReference type="GeneID" id="98123780"/>
<feature type="transmembrane region" description="Helical" evidence="6">
    <location>
        <begin position="108"/>
        <end position="130"/>
    </location>
</feature>
<dbReference type="Pfam" id="PF20684">
    <property type="entry name" value="Fung_rhodopsin"/>
    <property type="match status" value="1"/>
</dbReference>
<dbReference type="PANTHER" id="PTHR33048">
    <property type="entry name" value="PTH11-LIKE INTEGRAL MEMBRANE PROTEIN (AFU_ORTHOLOGUE AFUA_5G11245)"/>
    <property type="match status" value="1"/>
</dbReference>
<evidence type="ECO:0000256" key="4">
    <source>
        <dbReference type="ARBA" id="ARBA00023136"/>
    </source>
</evidence>
<keyword evidence="9" id="KW-1185">Reference proteome</keyword>
<comment type="caution">
    <text evidence="8">The sequence shown here is derived from an EMBL/GenBank/DDBJ whole genome shotgun (WGS) entry which is preliminary data.</text>
</comment>
<feature type="transmembrane region" description="Helical" evidence="6">
    <location>
        <begin position="277"/>
        <end position="302"/>
    </location>
</feature>
<evidence type="ECO:0000256" key="1">
    <source>
        <dbReference type="ARBA" id="ARBA00004141"/>
    </source>
</evidence>
<feature type="transmembrane region" description="Helical" evidence="6">
    <location>
        <begin position="30"/>
        <end position="51"/>
    </location>
</feature>
<dbReference type="InterPro" id="IPR052337">
    <property type="entry name" value="SAT4-like"/>
</dbReference>
<feature type="transmembrane region" description="Helical" evidence="6">
    <location>
        <begin position="235"/>
        <end position="257"/>
    </location>
</feature>
<sequence>MAGDGTLIGLIGAADNFAEPTPFINRRETILGLCITFMVLSWIFVGLRLSVRLFWVKAPGWDDLFVVLSLLTMSVGLGSICVATKYGLGHHLLHLDFDLASAFLHSFYVFNGSYAMSTALIKISLLLQYMRVYERGTRLYNLCRRFIVIIALWGAAYSVIAWVPCVPVSDYWTVLYGQDISGLRCYGYGSQSVREFKAVYESHAAVNMVLDLVVMALAVPMYFEPGATGRTRLGLVGILTMGSIVNIFSIWRFAATVKTGAATYPTFDPTWYGPSPIVMAGLETASACICASIPVFWAPLLASASHLLGQIFVTKEVHVTTQHFDSSEAVNVVEMRGAPRGYNEDNEKCVVRSASRLDWVSTEDGLQQSCDPWSK</sequence>
<dbReference type="Proteomes" id="UP001600064">
    <property type="component" value="Unassembled WGS sequence"/>
</dbReference>
<dbReference type="EMBL" id="JAZGUE010000003">
    <property type="protein sequence ID" value="KAL2267977.1"/>
    <property type="molecule type" value="Genomic_DNA"/>
</dbReference>
<name>A0ABR4DEH5_9PEZI</name>
<keyword evidence="3 6" id="KW-1133">Transmembrane helix</keyword>
<feature type="transmembrane region" description="Helical" evidence="6">
    <location>
        <begin position="63"/>
        <end position="88"/>
    </location>
</feature>
<evidence type="ECO:0000256" key="5">
    <source>
        <dbReference type="ARBA" id="ARBA00038359"/>
    </source>
</evidence>
<gene>
    <name evidence="8" type="ORF">VTJ83DRAFT_2823</name>
</gene>
<dbReference type="PANTHER" id="PTHR33048:SF47">
    <property type="entry name" value="INTEGRAL MEMBRANE PROTEIN-RELATED"/>
    <property type="match status" value="1"/>
</dbReference>
<protein>
    <recommendedName>
        <fullName evidence="7">Rhodopsin domain-containing protein</fullName>
    </recommendedName>
</protein>
<evidence type="ECO:0000313" key="8">
    <source>
        <dbReference type="EMBL" id="KAL2267977.1"/>
    </source>
</evidence>
<comment type="subcellular location">
    <subcellularLocation>
        <location evidence="1">Membrane</location>
        <topology evidence="1">Multi-pass membrane protein</topology>
    </subcellularLocation>
</comment>
<reference evidence="8 9" key="1">
    <citation type="journal article" date="2024" name="Commun. Biol.">
        <title>Comparative genomic analysis of thermophilic fungi reveals convergent evolutionary adaptations and gene losses.</title>
        <authorList>
            <person name="Steindorff A.S."/>
            <person name="Aguilar-Pontes M.V."/>
            <person name="Robinson A.J."/>
            <person name="Andreopoulos B."/>
            <person name="LaButti K."/>
            <person name="Kuo A."/>
            <person name="Mondo S."/>
            <person name="Riley R."/>
            <person name="Otillar R."/>
            <person name="Haridas S."/>
            <person name="Lipzen A."/>
            <person name="Grimwood J."/>
            <person name="Schmutz J."/>
            <person name="Clum A."/>
            <person name="Reid I.D."/>
            <person name="Moisan M.C."/>
            <person name="Butler G."/>
            <person name="Nguyen T.T.M."/>
            <person name="Dewar K."/>
            <person name="Conant G."/>
            <person name="Drula E."/>
            <person name="Henrissat B."/>
            <person name="Hansel C."/>
            <person name="Singer S."/>
            <person name="Hutchinson M.I."/>
            <person name="de Vries R.P."/>
            <person name="Natvig D.O."/>
            <person name="Powell A.J."/>
            <person name="Tsang A."/>
            <person name="Grigoriev I.V."/>
        </authorList>
    </citation>
    <scope>NUCLEOTIDE SEQUENCE [LARGE SCALE GENOMIC DNA]</scope>
    <source>
        <strain evidence="8 9">ATCC 22073</strain>
    </source>
</reference>
<comment type="similarity">
    <text evidence="5">Belongs to the SAT4 family.</text>
</comment>
<feature type="transmembrane region" description="Helical" evidence="6">
    <location>
        <begin position="204"/>
        <end position="223"/>
    </location>
</feature>
<dbReference type="InterPro" id="IPR049326">
    <property type="entry name" value="Rhodopsin_dom_fungi"/>
</dbReference>
<feature type="transmembrane region" description="Helical" evidence="6">
    <location>
        <begin position="142"/>
        <end position="163"/>
    </location>
</feature>